<dbReference type="Pfam" id="PF12392">
    <property type="entry name" value="DUF3656"/>
    <property type="match status" value="1"/>
</dbReference>
<evidence type="ECO:0000313" key="2">
    <source>
        <dbReference type="EMBL" id="AOV96958.1"/>
    </source>
</evidence>
<organism evidence="3 5">
    <name type="scientific">Edwardsiella hoshinae</name>
    <dbReference type="NCBI Taxonomy" id="93378"/>
    <lineage>
        <taxon>Bacteria</taxon>
        <taxon>Pseudomonadati</taxon>
        <taxon>Pseudomonadota</taxon>
        <taxon>Gammaproteobacteria</taxon>
        <taxon>Enterobacterales</taxon>
        <taxon>Hafniaceae</taxon>
        <taxon>Edwardsiella</taxon>
    </lineage>
</organism>
<evidence type="ECO:0000313" key="5">
    <source>
        <dbReference type="Proteomes" id="UP000255248"/>
    </source>
</evidence>
<dbReference type="GO" id="GO:0008233">
    <property type="term" value="F:peptidase activity"/>
    <property type="evidence" value="ECO:0007669"/>
    <property type="project" value="UniProtKB-KW"/>
</dbReference>
<gene>
    <name evidence="3" type="primary">yhbU_1</name>
    <name evidence="2" type="ORF">A9798_08280</name>
    <name evidence="3" type="ORF">NCTC12121_01707</name>
</gene>
<dbReference type="AlphaFoldDB" id="A0A376DFU1"/>
<dbReference type="Pfam" id="PF01136">
    <property type="entry name" value="Peptidase_U32"/>
    <property type="match status" value="1"/>
</dbReference>
<dbReference type="InterPro" id="IPR020988">
    <property type="entry name" value="Pept_U32_collagenase"/>
</dbReference>
<dbReference type="PANTHER" id="PTHR30217">
    <property type="entry name" value="PEPTIDASE U32 FAMILY"/>
    <property type="match status" value="1"/>
</dbReference>
<dbReference type="STRING" id="93378.A9798_08280"/>
<dbReference type="InterPro" id="IPR051454">
    <property type="entry name" value="RNA/ubiquinone_mod_enzymes"/>
</dbReference>
<dbReference type="Proteomes" id="UP000175893">
    <property type="component" value="Chromosome"/>
</dbReference>
<dbReference type="InterPro" id="IPR001539">
    <property type="entry name" value="Peptidase_U32"/>
</dbReference>
<evidence type="ECO:0000313" key="4">
    <source>
        <dbReference type="Proteomes" id="UP000175893"/>
    </source>
</evidence>
<protein>
    <submittedName>
        <fullName evidence="2 3">Protease</fullName>
        <ecNumber evidence="3">3.4.-.-</ecNumber>
    </submittedName>
</protein>
<keyword evidence="3" id="KW-0378">Hydrolase</keyword>
<reference evidence="3 5" key="2">
    <citation type="submission" date="2018-06" db="EMBL/GenBank/DDBJ databases">
        <authorList>
            <consortium name="Pathogen Informatics"/>
            <person name="Doyle S."/>
        </authorList>
    </citation>
    <scope>NUCLEOTIDE SEQUENCE [LARGE SCALE GENOMIC DNA]</scope>
    <source>
        <strain evidence="3 5">NCTC12121</strain>
    </source>
</reference>
<evidence type="ECO:0000259" key="1">
    <source>
        <dbReference type="Pfam" id="PF12392"/>
    </source>
</evidence>
<dbReference type="EMBL" id="CP016043">
    <property type="protein sequence ID" value="AOV96958.1"/>
    <property type="molecule type" value="Genomic_DNA"/>
</dbReference>
<accession>A0A376DFU1</accession>
<evidence type="ECO:0000313" key="3">
    <source>
        <dbReference type="EMBL" id="STC88200.1"/>
    </source>
</evidence>
<dbReference type="EC" id="3.4.-.-" evidence="3"/>
<dbReference type="RefSeq" id="WP_024523436.1">
    <property type="nucleotide sequence ID" value="NZ_CP016043.1"/>
</dbReference>
<dbReference type="OrthoDB" id="9807498at2"/>
<proteinExistence type="predicted"/>
<keyword evidence="4" id="KW-1185">Reference proteome</keyword>
<dbReference type="EMBL" id="UFXZ01000001">
    <property type="protein sequence ID" value="STC88200.1"/>
    <property type="molecule type" value="Genomic_DNA"/>
</dbReference>
<name>A0A376DFU1_9GAMM</name>
<keyword evidence="3" id="KW-0645">Protease</keyword>
<sequence>MRQPTNKLELLSPAREAAIGREAILHGADAVYIGGPSFGARHNAGNSLRDIAELVSFAHRYGAKIFVTLNTILHDNELAPAQRLIHQLYDAGVDALIVQDMGILQMDIPPIDLHASTQCDIRSVEKARFLSQVGFSQIVLARELSLTQIAEIRDSIDANIEFFIHGALCVAYSGQCYISHAQTGRSANRGDCSQACRLPYTLKDEQGRVVAYEKHLLSLKDNNQSNNLAALIEAGVRSFKIEGRYKDMSYVKNITAYYRQQLDAILEQRPDLSRASLGRTYHHFTPSPAKTFHRGSTDYFVRQRQIDIGAFDSPTFIGVPIGEVTAVAATHLDVDVNVELHNGDGLNVLVKREVVGLRANTVEARGAGRYRVWPNEMPPALATLRLPHPLNRNLDHDWQQALLKPSSERRLALDLHLTGTAQQLQLTVTCEDGISVTQTLAGPFEPARQAERAEQGLRDGLSKLGQTLYQARTVTLDLAQPYFVPNSQLNQLRREAIEQLDALRASQDTRLRRKLAVTPPACYPQTHLTYLDNVYNHLARDFYRQHGVTLIEAAYEAHGEKGEVPVMITKHCLRFAFNLCPKQARGIQGVKGRASPMQLVHQDEVLTLKFDCKHCEMQVIGKIKPHVLKMALPGSVVGSITPDELVKTLPNKRK</sequence>
<feature type="domain" description="Peptidase U32 collagenase" evidence="1">
    <location>
        <begin position="391"/>
        <end position="504"/>
    </location>
</feature>
<reference evidence="2 4" key="1">
    <citation type="submission" date="2016-06" db="EMBL/GenBank/DDBJ databases">
        <title>Complete genome sequence of Edwardsiella hoshinae ATCC 35051.</title>
        <authorList>
            <person name="Reichley S.R."/>
            <person name="Waldbieser G.C."/>
            <person name="Lawrence M.L."/>
            <person name="Griffin M.J."/>
        </authorList>
    </citation>
    <scope>NUCLEOTIDE SEQUENCE [LARGE SCALE GENOMIC DNA]</scope>
    <source>
        <strain evidence="2 4">ATCC 35051</strain>
    </source>
</reference>
<dbReference type="PROSITE" id="PS01276">
    <property type="entry name" value="PEPTIDASE_U32"/>
    <property type="match status" value="1"/>
</dbReference>
<dbReference type="PANTHER" id="PTHR30217:SF10">
    <property type="entry name" value="23S RRNA 5-HYDROXYCYTIDINE C2501 SYNTHASE"/>
    <property type="match status" value="1"/>
</dbReference>
<dbReference type="Proteomes" id="UP000255248">
    <property type="component" value="Unassembled WGS sequence"/>
</dbReference>
<dbReference type="KEGG" id="eho:A9798_08280"/>
<dbReference type="GO" id="GO:0006508">
    <property type="term" value="P:proteolysis"/>
    <property type="evidence" value="ECO:0007669"/>
    <property type="project" value="UniProtKB-KW"/>
</dbReference>